<feature type="domain" description="EGF-like" evidence="9">
    <location>
        <begin position="384"/>
        <end position="415"/>
    </location>
</feature>
<feature type="compositionally biased region" description="Low complexity" evidence="7">
    <location>
        <begin position="22"/>
        <end position="31"/>
    </location>
</feature>
<keyword evidence="8" id="KW-0732">Signal</keyword>
<dbReference type="Gene3D" id="2.60.40.10">
    <property type="entry name" value="Immunoglobulins"/>
    <property type="match status" value="2"/>
</dbReference>
<evidence type="ECO:0000256" key="8">
    <source>
        <dbReference type="SAM" id="SignalP"/>
    </source>
</evidence>
<dbReference type="InterPro" id="IPR036116">
    <property type="entry name" value="FN3_sf"/>
</dbReference>
<dbReference type="PANTHER" id="PTHR11219">
    <property type="entry name" value="TENEURIN AND N-ACETYLGLUCOSAMINE-1-PHOSPHODIESTER ALPHA-N-ACETYLGLUCOSAMINIDASE"/>
    <property type="match status" value="1"/>
</dbReference>
<dbReference type="EMBL" id="HM208332">
    <property type="protein sequence ID" value="ADN37682.1"/>
    <property type="molecule type" value="Genomic_DNA"/>
</dbReference>
<evidence type="ECO:0000256" key="4">
    <source>
        <dbReference type="ARBA" id="ARBA00023180"/>
    </source>
</evidence>
<feature type="compositionally biased region" description="Basic residues" evidence="7">
    <location>
        <begin position="863"/>
        <end position="876"/>
    </location>
</feature>
<evidence type="ECO:0000256" key="2">
    <source>
        <dbReference type="ARBA" id="ARBA00022737"/>
    </source>
</evidence>
<dbReference type="SUPFAM" id="SSF49265">
    <property type="entry name" value="Fibronectin type III"/>
    <property type="match status" value="2"/>
</dbReference>
<evidence type="ECO:0000259" key="10">
    <source>
        <dbReference type="PROSITE" id="PS50853"/>
    </source>
</evidence>
<accession>E2FYD4</accession>
<feature type="compositionally biased region" description="Low complexity" evidence="7">
    <location>
        <begin position="1077"/>
        <end position="1093"/>
    </location>
</feature>
<keyword evidence="3 5" id="KW-1015">Disulfide bond</keyword>
<feature type="disulfide bond" evidence="5">
    <location>
        <begin position="343"/>
        <end position="352"/>
    </location>
</feature>
<dbReference type="Pfam" id="PF25024">
    <property type="entry name" value="EGF_TEN"/>
    <property type="match status" value="1"/>
</dbReference>
<evidence type="ECO:0000256" key="3">
    <source>
        <dbReference type="ARBA" id="ARBA00023157"/>
    </source>
</evidence>
<keyword evidence="6" id="KW-0175">Coiled coil</keyword>
<keyword evidence="2" id="KW-0677">Repeat</keyword>
<feature type="disulfide bond" evidence="5">
    <location>
        <begin position="281"/>
        <end position="290"/>
    </location>
</feature>
<evidence type="ECO:0000256" key="7">
    <source>
        <dbReference type="SAM" id="MobiDB-lite"/>
    </source>
</evidence>
<feature type="domain" description="EGF-like" evidence="9">
    <location>
        <begin position="260"/>
        <end position="291"/>
    </location>
</feature>
<feature type="region of interest" description="Disordered" evidence="7">
    <location>
        <begin position="22"/>
        <end position="42"/>
    </location>
</feature>
<evidence type="ECO:0000313" key="11">
    <source>
        <dbReference type="EMBL" id="ADN37682.1"/>
    </source>
</evidence>
<feature type="region of interest" description="Disordered" evidence="7">
    <location>
        <begin position="787"/>
        <end position="823"/>
    </location>
</feature>
<feature type="disulfide bond" evidence="5">
    <location>
        <begin position="219"/>
        <end position="228"/>
    </location>
</feature>
<dbReference type="SMART" id="SM00060">
    <property type="entry name" value="FN3"/>
    <property type="match status" value="2"/>
</dbReference>
<dbReference type="InterPro" id="IPR003961">
    <property type="entry name" value="FN3_dom"/>
</dbReference>
<dbReference type="PANTHER" id="PTHR11219:SF69">
    <property type="entry name" value="TENEURIN-A"/>
    <property type="match status" value="1"/>
</dbReference>
<feature type="domain" description="Fibronectin type-III" evidence="10">
    <location>
        <begin position="653"/>
        <end position="744"/>
    </location>
</feature>
<dbReference type="InterPro" id="IPR041161">
    <property type="entry name" value="EGF_Tenascin"/>
</dbReference>
<gene>
    <name evidence="11" type="primary">TNXB.B</name>
</gene>
<feature type="disulfide bond" evidence="5">
    <location>
        <begin position="388"/>
        <end position="398"/>
    </location>
</feature>
<dbReference type="Pfam" id="PF18720">
    <property type="entry name" value="EGF_Tenascin"/>
    <property type="match status" value="2"/>
</dbReference>
<dbReference type="PROSITE" id="PS50026">
    <property type="entry name" value="EGF_3"/>
    <property type="match status" value="4"/>
</dbReference>
<name>E2FYD4_ONCMY</name>
<dbReference type="CDD" id="cd00063">
    <property type="entry name" value="FN3"/>
    <property type="match status" value="1"/>
</dbReference>
<feature type="non-terminal residue" evidence="11">
    <location>
        <position position="1184"/>
    </location>
</feature>
<reference evidence="11" key="1">
    <citation type="submission" date="2010-05" db="EMBL/GenBank/DDBJ databases">
        <title>The rainbow trout UGA locus.</title>
        <authorList>
            <person name="Hansen J.D."/>
            <person name="Dijkstra J.M."/>
        </authorList>
    </citation>
    <scope>NUCLEOTIDE SEQUENCE</scope>
</reference>
<feature type="domain" description="EGF-like" evidence="9">
    <location>
        <begin position="322"/>
        <end position="353"/>
    </location>
</feature>
<dbReference type="CDD" id="cd00054">
    <property type="entry name" value="EGF_CA"/>
    <property type="match status" value="3"/>
</dbReference>
<evidence type="ECO:0000256" key="6">
    <source>
        <dbReference type="SAM" id="Coils"/>
    </source>
</evidence>
<feature type="disulfide bond" evidence="5">
    <location>
        <begin position="405"/>
        <end position="414"/>
    </location>
</feature>
<proteinExistence type="predicted"/>
<dbReference type="InterPro" id="IPR000742">
    <property type="entry name" value="EGF"/>
</dbReference>
<feature type="region of interest" description="Disordered" evidence="7">
    <location>
        <begin position="860"/>
        <end position="884"/>
    </location>
</feature>
<feature type="compositionally biased region" description="Polar residues" evidence="7">
    <location>
        <begin position="1021"/>
        <end position="1038"/>
    </location>
</feature>
<feature type="disulfide bond" evidence="5">
    <location>
        <begin position="202"/>
        <end position="212"/>
    </location>
</feature>
<dbReference type="FunFam" id="2.10.25.10:FF:000001">
    <property type="entry name" value="Tenascin C"/>
    <property type="match status" value="10"/>
</dbReference>
<feature type="region of interest" description="Disordered" evidence="7">
    <location>
        <begin position="1018"/>
        <end position="1184"/>
    </location>
</feature>
<feature type="disulfide bond" evidence="5">
    <location>
        <begin position="264"/>
        <end position="274"/>
    </location>
</feature>
<feature type="domain" description="EGF-like" evidence="9">
    <location>
        <begin position="198"/>
        <end position="229"/>
    </location>
</feature>
<dbReference type="InterPro" id="IPR051216">
    <property type="entry name" value="Teneurin"/>
</dbReference>
<evidence type="ECO:0000256" key="5">
    <source>
        <dbReference type="PROSITE-ProRule" id="PRU00076"/>
    </source>
</evidence>
<dbReference type="PROSITE" id="PS50853">
    <property type="entry name" value="FN3"/>
    <property type="match status" value="1"/>
</dbReference>
<keyword evidence="4" id="KW-0325">Glycoprotein</keyword>
<evidence type="ECO:0000256" key="1">
    <source>
        <dbReference type="ARBA" id="ARBA00022536"/>
    </source>
</evidence>
<evidence type="ECO:0000259" key="9">
    <source>
        <dbReference type="PROSITE" id="PS50026"/>
    </source>
</evidence>
<protein>
    <submittedName>
        <fullName evidence="11">TNXB</fullName>
    </submittedName>
</protein>
<dbReference type="Pfam" id="PF23106">
    <property type="entry name" value="EGF_Teneurin"/>
    <property type="match status" value="1"/>
</dbReference>
<sequence length="1184" mass="125492">MPLVPSFLILLLTCPALLTPSGSQGLQPGGQRAPRDTKPGGGGQPIKVVISEACVQGDSSQTQGKELDLEPGSALVLTHRIRLVPGSCAGGCEAEFAALRDRLERLEKEVSSLREKCGGPEGGCCTSQQSKGTVVLLPGYSLINWLSTLLSMRDTFSGSTDSVSTNQFKISIRCSVLPLYSASVRTTSLGAECYIKPEGDECPNECSDQGRCEDGKCVCFPGFSGPDCSLSDCPGNCNDKGKCVSGQCVCDPGFTGPDCSSESCPGNCNNKGRCVNGQCVCDPGFTGPDCSSESCPGNCNNKGRCVNGQCVCNSGFTGPDCSSESCPGNCNNKGRCVNGQCVCDPGFTGPDCSSESCPGNCNNKGRCVNGQCVCDSGFTGPDCSTKACPGNCKNGGKCVNGKCVCDSGFTGPDCSTKSCPGNCSNRGKCVNGQCVCDSGFTGPDCSAKACPNNCSNKGRCVNGKCVCEVGFSGQDCAAKGCPNNCSNKGRCVKGRCVCRRGFAPPDCSQCEAGFTGADCGTAMSGVSQLNTKDITESSVTLYWTPPPVQYDTYHVTFASQLVEHGACNAKVVGLSPTGDQHEKVQKMYALTTYCKSLWKEGDQQITSQVGGKLTTYTQTGLAAGQEYTVTIKGEINKRMGTESTVEFTTLISGPTNLRVVKTTTTSAVVQWEQSQGHVDRYRLTVAPNQTDGTAKGRQDLTLPPERDSAQIDGLDPGHLYDITLVAEKGGIKSKPTTVQVTPDRFMQYPTISRVTMDTVTMQVAPGVASQEDPAGNTKPVKAIYYSKAKGEEPESGKNRSGPGSVTVKGSNGTKQDPSVTTSTRPLVNTKYRVVHKPGDRITLPRKPYIGDSIRFNGTSVSKGRSRVGHSLLKKPSSRNSLVGPKVTDALKTDTKTENPIVGDRTIVITVKNTKLKRCPLGEKDRTSTKTYPVGILPENATPSSGSEQPKVIPGLKDLPDSLETTTTSETNTTVHLNVKKCVNKIKLTHRKVNVTCRERVIGGGAPNQHRPYLNMRPFLNRTRSPSSAPTKLNESKTGMGQPKTDKQVVFAKTLPVSQSSTLHPDAQPERAPKSSIESEQSGKEGYSSSSSTTEESDSTKENAAVAENGIAVTVDGMSTDADRATDVVSSGTERNKSKTRTLGSTPPLRRLPPKGTQQRRSHPNMGPFQNRTRTNLRPPRHPSR</sequence>
<dbReference type="PROSITE" id="PS01186">
    <property type="entry name" value="EGF_2"/>
    <property type="match status" value="5"/>
</dbReference>
<dbReference type="PROSITE" id="PS00022">
    <property type="entry name" value="EGF_1"/>
    <property type="match status" value="5"/>
</dbReference>
<feature type="compositionally biased region" description="Basic and acidic residues" evidence="7">
    <location>
        <begin position="788"/>
        <end position="797"/>
    </location>
</feature>
<feature type="chain" id="PRO_5003159425" evidence="8">
    <location>
        <begin position="24"/>
        <end position="1184"/>
    </location>
</feature>
<dbReference type="SMART" id="SM00181">
    <property type="entry name" value="EGF"/>
    <property type="match status" value="10"/>
</dbReference>
<feature type="compositionally biased region" description="Polar residues" evidence="7">
    <location>
        <begin position="801"/>
        <end position="823"/>
    </location>
</feature>
<feature type="region of interest" description="Disordered" evidence="7">
    <location>
        <begin position="922"/>
        <end position="949"/>
    </location>
</feature>
<comment type="caution">
    <text evidence="5">Lacks conserved residue(s) required for the propagation of feature annotation.</text>
</comment>
<feature type="disulfide bond" evidence="5">
    <location>
        <begin position="326"/>
        <end position="336"/>
    </location>
</feature>
<feature type="signal peptide" evidence="8">
    <location>
        <begin position="1"/>
        <end position="23"/>
    </location>
</feature>
<feature type="coiled-coil region" evidence="6">
    <location>
        <begin position="89"/>
        <end position="116"/>
    </location>
</feature>
<dbReference type="AlphaFoldDB" id="E2FYD4"/>
<keyword evidence="1 5" id="KW-0245">EGF-like domain</keyword>
<dbReference type="Gene3D" id="2.10.25.10">
    <property type="entry name" value="Laminin"/>
    <property type="match status" value="10"/>
</dbReference>
<organism evidence="11">
    <name type="scientific">Oncorhynchus mykiss</name>
    <name type="common">Rainbow trout</name>
    <name type="synonym">Salmo gairdneri</name>
    <dbReference type="NCBI Taxonomy" id="8022"/>
    <lineage>
        <taxon>Eukaryota</taxon>
        <taxon>Metazoa</taxon>
        <taxon>Chordata</taxon>
        <taxon>Craniata</taxon>
        <taxon>Vertebrata</taxon>
        <taxon>Euteleostomi</taxon>
        <taxon>Actinopterygii</taxon>
        <taxon>Neopterygii</taxon>
        <taxon>Teleostei</taxon>
        <taxon>Protacanthopterygii</taxon>
        <taxon>Salmoniformes</taxon>
        <taxon>Salmonidae</taxon>
        <taxon>Salmoninae</taxon>
        <taxon>Oncorhynchus</taxon>
    </lineage>
</organism>
<dbReference type="InterPro" id="IPR013783">
    <property type="entry name" value="Ig-like_fold"/>
</dbReference>
<dbReference type="Pfam" id="PF00041">
    <property type="entry name" value="fn3"/>
    <property type="match status" value="2"/>
</dbReference>